<accession>A0A0F9BVA3</accession>
<dbReference type="EMBL" id="LAZR01036080">
    <property type="protein sequence ID" value="KKL25794.1"/>
    <property type="molecule type" value="Genomic_DNA"/>
</dbReference>
<sequence>MKMIPIKNYEDYLIDRDSSIYSIKRKIYLKLHLDKRYYRITLCKNGKMKSFLLHKLLATHFIPNPENKPFINHIDGKKLNSNLVLNT</sequence>
<comment type="caution">
    <text evidence="1">The sequence shown here is derived from an EMBL/GenBank/DDBJ whole genome shotgun (WGS) entry which is preliminary data.</text>
</comment>
<dbReference type="AlphaFoldDB" id="A0A0F9BVA3"/>
<protein>
    <recommendedName>
        <fullName evidence="2">HNH nuclease domain-containing protein</fullName>
    </recommendedName>
</protein>
<dbReference type="SUPFAM" id="SSF54060">
    <property type="entry name" value="His-Me finger endonucleases"/>
    <property type="match status" value="1"/>
</dbReference>
<dbReference type="Gene3D" id="3.90.75.20">
    <property type="match status" value="1"/>
</dbReference>
<feature type="non-terminal residue" evidence="1">
    <location>
        <position position="87"/>
    </location>
</feature>
<name>A0A0F9BVA3_9ZZZZ</name>
<evidence type="ECO:0000313" key="1">
    <source>
        <dbReference type="EMBL" id="KKL25794.1"/>
    </source>
</evidence>
<dbReference type="InterPro" id="IPR044925">
    <property type="entry name" value="His-Me_finger_sf"/>
</dbReference>
<evidence type="ECO:0008006" key="2">
    <source>
        <dbReference type="Google" id="ProtNLM"/>
    </source>
</evidence>
<organism evidence="1">
    <name type="scientific">marine sediment metagenome</name>
    <dbReference type="NCBI Taxonomy" id="412755"/>
    <lineage>
        <taxon>unclassified sequences</taxon>
        <taxon>metagenomes</taxon>
        <taxon>ecological metagenomes</taxon>
    </lineage>
</organism>
<reference evidence="1" key="1">
    <citation type="journal article" date="2015" name="Nature">
        <title>Complex archaea that bridge the gap between prokaryotes and eukaryotes.</title>
        <authorList>
            <person name="Spang A."/>
            <person name="Saw J.H."/>
            <person name="Jorgensen S.L."/>
            <person name="Zaremba-Niedzwiedzka K."/>
            <person name="Martijn J."/>
            <person name="Lind A.E."/>
            <person name="van Eijk R."/>
            <person name="Schleper C."/>
            <person name="Guy L."/>
            <person name="Ettema T.J."/>
        </authorList>
    </citation>
    <scope>NUCLEOTIDE SEQUENCE</scope>
</reference>
<proteinExistence type="predicted"/>
<gene>
    <name evidence="1" type="ORF">LCGC14_2401700</name>
</gene>